<name>A0A918Y025_9ACTN</name>
<feature type="transmembrane region" description="Helical" evidence="2">
    <location>
        <begin position="73"/>
        <end position="97"/>
    </location>
</feature>
<comment type="caution">
    <text evidence="3">The sequence shown here is derived from an EMBL/GenBank/DDBJ whole genome shotgun (WGS) entry which is preliminary data.</text>
</comment>
<dbReference type="AlphaFoldDB" id="A0A918Y025"/>
<sequence>MRPDTPAESTPDSAPWHPRMSDAEATAEAQRIIADAYRPVPQMPTRYRDTAPLPAYGSTPPVPQPDSRIVPAWAAGTAVAGIGVGATCVGVGCGIWLACQGFAAVTLTSVLFVTLPIAAVAAVAAAIGSAVRSLKASHTETHHHYSGPVRQETNTITAPAYGLIARNRNNLTR</sequence>
<evidence type="ECO:0000313" key="3">
    <source>
        <dbReference type="EMBL" id="GHD84968.1"/>
    </source>
</evidence>
<dbReference type="Proteomes" id="UP000608955">
    <property type="component" value="Unassembled WGS sequence"/>
</dbReference>
<keyword evidence="2" id="KW-1133">Transmembrane helix</keyword>
<keyword evidence="2" id="KW-0812">Transmembrane</keyword>
<organism evidence="3 4">
    <name type="scientific">Streptomyces naganishii JCM 4654</name>
    <dbReference type="NCBI Taxonomy" id="1306179"/>
    <lineage>
        <taxon>Bacteria</taxon>
        <taxon>Bacillati</taxon>
        <taxon>Actinomycetota</taxon>
        <taxon>Actinomycetes</taxon>
        <taxon>Kitasatosporales</taxon>
        <taxon>Streptomycetaceae</taxon>
        <taxon>Streptomyces</taxon>
    </lineage>
</organism>
<feature type="region of interest" description="Disordered" evidence="1">
    <location>
        <begin position="1"/>
        <end position="27"/>
    </location>
</feature>
<evidence type="ECO:0000256" key="1">
    <source>
        <dbReference type="SAM" id="MobiDB-lite"/>
    </source>
</evidence>
<proteinExistence type="predicted"/>
<keyword evidence="2" id="KW-0472">Membrane</keyword>
<reference evidence="3" key="1">
    <citation type="journal article" date="2014" name="Int. J. Syst. Evol. Microbiol.">
        <title>Complete genome sequence of Corynebacterium casei LMG S-19264T (=DSM 44701T), isolated from a smear-ripened cheese.</title>
        <authorList>
            <consortium name="US DOE Joint Genome Institute (JGI-PGF)"/>
            <person name="Walter F."/>
            <person name="Albersmeier A."/>
            <person name="Kalinowski J."/>
            <person name="Ruckert C."/>
        </authorList>
    </citation>
    <scope>NUCLEOTIDE SEQUENCE</scope>
    <source>
        <strain evidence="3">JCM 4654</strain>
    </source>
</reference>
<protein>
    <recommendedName>
        <fullName evidence="5">Transmembrane protein</fullName>
    </recommendedName>
</protein>
<evidence type="ECO:0000256" key="2">
    <source>
        <dbReference type="SAM" id="Phobius"/>
    </source>
</evidence>
<evidence type="ECO:0000313" key="4">
    <source>
        <dbReference type="Proteomes" id="UP000608955"/>
    </source>
</evidence>
<dbReference type="RefSeq" id="WP_229865007.1">
    <property type="nucleotide sequence ID" value="NZ_BMVF01000002.1"/>
</dbReference>
<keyword evidence="4" id="KW-1185">Reference proteome</keyword>
<reference evidence="3" key="2">
    <citation type="submission" date="2020-09" db="EMBL/GenBank/DDBJ databases">
        <authorList>
            <person name="Sun Q."/>
            <person name="Ohkuma M."/>
        </authorList>
    </citation>
    <scope>NUCLEOTIDE SEQUENCE</scope>
    <source>
        <strain evidence="3">JCM 4654</strain>
    </source>
</reference>
<accession>A0A918Y025</accession>
<dbReference type="EMBL" id="BMVF01000002">
    <property type="protein sequence ID" value="GHD84968.1"/>
    <property type="molecule type" value="Genomic_DNA"/>
</dbReference>
<gene>
    <name evidence="3" type="ORF">GCM10010508_06850</name>
</gene>
<feature type="transmembrane region" description="Helical" evidence="2">
    <location>
        <begin position="103"/>
        <end position="127"/>
    </location>
</feature>
<evidence type="ECO:0008006" key="5">
    <source>
        <dbReference type="Google" id="ProtNLM"/>
    </source>
</evidence>